<dbReference type="SMART" id="SM00676">
    <property type="entry name" value="DM10"/>
    <property type="match status" value="1"/>
</dbReference>
<dbReference type="PANTHER" id="PTHR43109">
    <property type="entry name" value="NUCLEOSIDE DIPHOSPHATE KINASE 7"/>
    <property type="match status" value="1"/>
</dbReference>
<dbReference type="InterPro" id="IPR036850">
    <property type="entry name" value="NDK-like_dom_sf"/>
</dbReference>
<dbReference type="GO" id="GO:0005879">
    <property type="term" value="C:axonemal microtubule"/>
    <property type="evidence" value="ECO:0007669"/>
    <property type="project" value="TreeGrafter"/>
</dbReference>
<protein>
    <recommendedName>
        <fullName evidence="7">DM10 domain-containing protein</fullName>
    </recommendedName>
</protein>
<dbReference type="SUPFAM" id="SSF54919">
    <property type="entry name" value="Nucleoside diphosphate kinase, NDK"/>
    <property type="match status" value="2"/>
</dbReference>
<dbReference type="Proteomes" id="UP000294530">
    <property type="component" value="Unassembled WGS sequence"/>
</dbReference>
<feature type="domain" description="DM10" evidence="7">
    <location>
        <begin position="5"/>
        <end position="94"/>
    </location>
</feature>
<dbReference type="OrthoDB" id="270127at2759"/>
<dbReference type="RefSeq" id="XP_067815657.1">
    <property type="nucleotide sequence ID" value="XM_067965143.1"/>
</dbReference>
<comment type="caution">
    <text evidence="6">Lacks conserved residue(s) required for the propagation of feature annotation.</text>
</comment>
<evidence type="ECO:0000256" key="4">
    <source>
        <dbReference type="ARBA" id="ARBA00023212"/>
    </source>
</evidence>
<proteinExistence type="inferred from homology"/>
<dbReference type="CDD" id="cd04412">
    <property type="entry name" value="NDPk7B"/>
    <property type="match status" value="1"/>
</dbReference>
<evidence type="ECO:0000256" key="6">
    <source>
        <dbReference type="PROSITE-ProRule" id="PRU00706"/>
    </source>
</evidence>
<dbReference type="PROSITE" id="PS51336">
    <property type="entry name" value="DM10"/>
    <property type="match status" value="1"/>
</dbReference>
<keyword evidence="3" id="KW-0963">Cytoplasm</keyword>
<name>A0A976FG98_BRELC</name>
<dbReference type="Pfam" id="PF00334">
    <property type="entry name" value="NDK"/>
    <property type="match status" value="2"/>
</dbReference>
<evidence type="ECO:0000313" key="8">
    <source>
        <dbReference type="EMBL" id="TDH66158.1"/>
    </source>
</evidence>
<dbReference type="PROSITE" id="PS51374">
    <property type="entry name" value="NDPK_LIKE"/>
    <property type="match status" value="2"/>
</dbReference>
<comment type="caution">
    <text evidence="8">The sequence shown here is derived from an EMBL/GenBank/DDBJ whole genome shotgun (WGS) entry which is preliminary data.</text>
</comment>
<dbReference type="KEGG" id="blac:94350814"/>
<dbReference type="PANTHER" id="PTHR43109:SF2">
    <property type="entry name" value="NUCLEOSIDE DIPHOSPHATE KINASE 7"/>
    <property type="match status" value="1"/>
</dbReference>
<dbReference type="InterPro" id="IPR034907">
    <property type="entry name" value="NDK-like_dom"/>
</dbReference>
<organism evidence="8 9">
    <name type="scientific">Bremia lactucae</name>
    <name type="common">Lettuce downy mildew</name>
    <dbReference type="NCBI Taxonomy" id="4779"/>
    <lineage>
        <taxon>Eukaryota</taxon>
        <taxon>Sar</taxon>
        <taxon>Stramenopiles</taxon>
        <taxon>Oomycota</taxon>
        <taxon>Peronosporomycetes</taxon>
        <taxon>Peronosporales</taxon>
        <taxon>Peronosporaceae</taxon>
        <taxon>Bremia</taxon>
    </lineage>
</organism>
<comment type="similarity">
    <text evidence="6">Belongs to the NDK family.</text>
</comment>
<reference evidence="8 9" key="1">
    <citation type="journal article" date="2021" name="Genome Biol.">
        <title>AFLAP: assembly-free linkage analysis pipeline using k-mers from genome sequencing data.</title>
        <authorList>
            <person name="Fletcher K."/>
            <person name="Zhang L."/>
            <person name="Gil J."/>
            <person name="Han R."/>
            <person name="Cavanaugh K."/>
            <person name="Michelmore R."/>
        </authorList>
    </citation>
    <scope>NUCLEOTIDE SEQUENCE [LARGE SCALE GENOMIC DNA]</scope>
    <source>
        <strain evidence="8 9">SF5</strain>
    </source>
</reference>
<sequence>MEVIREPVYSFKARSFDMHAQLYRQYDLRYFVTSHHLKIVDTKTSRVFLRKSECPAALSAKDFYVGANVFIYDRYFELLDYLDPKTAKVLGCQQQKSVLIIKANMVAHIGSVLTLLSHKRFSFVAIKMMHIEKLYAEELLELYRETDCFDSRVDQIAHAPVIAIELLQIDCIKNLQEIVTTLSTQFNAQAHEFECAESILEAQVLRRFYLELPHASTATFANCTCCVVLPHVIKEDALGNVVAAIQCDTHVRITAMEMFYLDRTTACEFLEIYEGIVPHFYDIVDQFISGPCLALEVVGHDTSDVVKHFRAAAGPWDVAMAQTLYPQSLRAMYGHDCARNAVHCTDLTEDAELECLVAILGGIIFGRNDKSPTFSRTTVYGLDNINHLAFIIKRPIDLVIITRAQVNHNVLIAKEKHDRAGVIQFVHGVEIGHLSDIDHVDGGIILDILSDATKHFVHLHAGGVMIMTESNHNDTVAFV</sequence>
<keyword evidence="4" id="KW-0206">Cytoskeleton</keyword>
<gene>
    <name evidence="8" type="ORF">CCR75_007079</name>
</gene>
<dbReference type="GeneID" id="94350814"/>
<evidence type="ECO:0000256" key="3">
    <source>
        <dbReference type="ARBA" id="ARBA00022490"/>
    </source>
</evidence>
<comment type="subcellular location">
    <subcellularLocation>
        <location evidence="1">Cell projection</location>
        <location evidence="1">Cilium</location>
    </subcellularLocation>
    <subcellularLocation>
        <location evidence="2">Cytoplasm</location>
        <location evidence="2">Cytoskeleton</location>
    </subcellularLocation>
</comment>
<dbReference type="EMBL" id="SHOA02000018">
    <property type="protein sequence ID" value="TDH66158.1"/>
    <property type="molecule type" value="Genomic_DNA"/>
</dbReference>
<keyword evidence="5" id="KW-0966">Cell projection</keyword>
<evidence type="ECO:0000256" key="1">
    <source>
        <dbReference type="ARBA" id="ARBA00004138"/>
    </source>
</evidence>
<evidence type="ECO:0000256" key="5">
    <source>
        <dbReference type="ARBA" id="ARBA00023273"/>
    </source>
</evidence>
<evidence type="ECO:0000313" key="9">
    <source>
        <dbReference type="Proteomes" id="UP000294530"/>
    </source>
</evidence>
<dbReference type="InterPro" id="IPR006602">
    <property type="entry name" value="DM10_dom"/>
</dbReference>
<keyword evidence="9" id="KW-1185">Reference proteome</keyword>
<dbReference type="AlphaFoldDB" id="A0A976FG98"/>
<evidence type="ECO:0000259" key="7">
    <source>
        <dbReference type="PROSITE" id="PS51336"/>
    </source>
</evidence>
<accession>A0A976FG98</accession>
<dbReference type="SMART" id="SM00562">
    <property type="entry name" value="NDK"/>
    <property type="match status" value="1"/>
</dbReference>
<dbReference type="Gene3D" id="3.30.70.141">
    <property type="entry name" value="Nucleoside diphosphate kinase-like domain"/>
    <property type="match status" value="2"/>
</dbReference>
<evidence type="ECO:0000256" key="2">
    <source>
        <dbReference type="ARBA" id="ARBA00004245"/>
    </source>
</evidence>
<dbReference type="InterPro" id="IPR037993">
    <property type="entry name" value="NDPk7B"/>
</dbReference>